<organism evidence="8 9">
    <name type="scientific">Fermentimicrarchaeum limneticum</name>
    <dbReference type="NCBI Taxonomy" id="2795018"/>
    <lineage>
        <taxon>Archaea</taxon>
        <taxon>Candidatus Micrarchaeota</taxon>
        <taxon>Candidatus Fermentimicrarchaeales</taxon>
        <taxon>Candidatus Fermentimicrarchaeaceae</taxon>
        <taxon>Candidatus Fermentimicrarchaeum</taxon>
    </lineage>
</organism>
<dbReference type="Pfam" id="PF03946">
    <property type="entry name" value="Ribosomal_L11_N"/>
    <property type="match status" value="1"/>
</dbReference>
<dbReference type="InterPro" id="IPR020783">
    <property type="entry name" value="Ribosomal_uL11_C"/>
</dbReference>
<dbReference type="KEGG" id="flt:Sv326_0521"/>
<feature type="domain" description="Large ribosomal subunit protein uL11 N-terminal" evidence="7">
    <location>
        <begin position="10"/>
        <end position="66"/>
    </location>
</feature>
<dbReference type="InterPro" id="IPR036769">
    <property type="entry name" value="Ribosomal_uL11_C_sf"/>
</dbReference>
<dbReference type="HAMAP" id="MF_00736">
    <property type="entry name" value="Ribosomal_uL11"/>
    <property type="match status" value="1"/>
</dbReference>
<dbReference type="GO" id="GO:0015934">
    <property type="term" value="C:large ribosomal subunit"/>
    <property type="evidence" value="ECO:0007669"/>
    <property type="project" value="TreeGrafter"/>
</dbReference>
<feature type="domain" description="Large ribosomal subunit protein uL11 C-terminal" evidence="6">
    <location>
        <begin position="72"/>
        <end position="137"/>
    </location>
</feature>
<dbReference type="Gene3D" id="3.30.1550.10">
    <property type="entry name" value="Ribosomal protein L11/L12, N-terminal domain"/>
    <property type="match status" value="1"/>
</dbReference>
<comment type="function">
    <text evidence="4">Forms part of the ribosomal stalk which helps the ribosome interact with GTP-bound translation factors.</text>
</comment>
<proteinExistence type="inferred from homology"/>
<dbReference type="AlphaFoldDB" id="A0A7D6BLD2"/>
<evidence type="ECO:0000256" key="2">
    <source>
        <dbReference type="ARBA" id="ARBA00022980"/>
    </source>
</evidence>
<sequence>MLKLKVTVQALVDGGKATLGAPLGPALGPLGVNIGQIVAAINEKTKSFEGLKMPVKVIVDKETKQFEIEVGTPPSSALIKKEIGVEKGAKAKGEVIGNLTMQQVVKVAKMKESVSLAKGIKKAVNEVLGTCVSMGVTCEGKSAKEVIKEVNEGKHDKLLS</sequence>
<dbReference type="PANTHER" id="PTHR11661">
    <property type="entry name" value="60S RIBOSOMAL PROTEIN L12"/>
    <property type="match status" value="1"/>
</dbReference>
<evidence type="ECO:0000256" key="3">
    <source>
        <dbReference type="ARBA" id="ARBA00023274"/>
    </source>
</evidence>
<keyword evidence="2 4" id="KW-0689">Ribosomal protein</keyword>
<dbReference type="GO" id="GO:0070180">
    <property type="term" value="F:large ribosomal subunit rRNA binding"/>
    <property type="evidence" value="ECO:0007669"/>
    <property type="project" value="UniProtKB-UniRule"/>
</dbReference>
<dbReference type="SUPFAM" id="SSF46906">
    <property type="entry name" value="Ribosomal protein L11, C-terminal domain"/>
    <property type="match status" value="1"/>
</dbReference>
<keyword evidence="3 4" id="KW-0687">Ribonucleoprotein</keyword>
<evidence type="ECO:0000259" key="7">
    <source>
        <dbReference type="Pfam" id="PF03946"/>
    </source>
</evidence>
<dbReference type="PANTHER" id="PTHR11661:SF1">
    <property type="entry name" value="LARGE RIBOSOMAL SUBUNIT PROTEIN UL11M"/>
    <property type="match status" value="1"/>
</dbReference>
<keyword evidence="4" id="KW-0699">rRNA-binding</keyword>
<dbReference type="GO" id="GO:0006412">
    <property type="term" value="P:translation"/>
    <property type="evidence" value="ECO:0007669"/>
    <property type="project" value="UniProtKB-UniRule"/>
</dbReference>
<keyword evidence="4" id="KW-0694">RNA-binding</keyword>
<evidence type="ECO:0000313" key="8">
    <source>
        <dbReference type="EMBL" id="QLJ52696.1"/>
    </source>
</evidence>
<dbReference type="InterPro" id="IPR036796">
    <property type="entry name" value="Ribosomal_uL11_N_sf"/>
</dbReference>
<evidence type="ECO:0000256" key="5">
    <source>
        <dbReference type="RuleBase" id="RU003978"/>
    </source>
</evidence>
<reference evidence="9" key="1">
    <citation type="submission" date="2020-07" db="EMBL/GenBank/DDBJ databases">
        <title>Metabolic diversity and evolutionary history of the archaeal phylum ###Micrarchaeota### uncovered from a freshwater lake metagenome.</title>
        <authorList>
            <person name="Kadnikov V.V."/>
            <person name="Savvichev A.S."/>
            <person name="Mardanov A.V."/>
            <person name="Beletsky A.V."/>
            <person name="Chupakov A.V."/>
            <person name="Kokryatskaya N.M."/>
            <person name="Pimenov N.V."/>
            <person name="Ravin N.V."/>
        </authorList>
    </citation>
    <scope>NUCLEOTIDE SEQUENCE [LARGE SCALE GENOMIC DNA]</scope>
</reference>
<comment type="similarity">
    <text evidence="1 4 5">Belongs to the universal ribosomal protein uL11 family.</text>
</comment>
<dbReference type="InterPro" id="IPR020784">
    <property type="entry name" value="Ribosomal_uL11_N"/>
</dbReference>
<dbReference type="NCBIfam" id="NF002232">
    <property type="entry name" value="PRK01143.1"/>
    <property type="match status" value="1"/>
</dbReference>
<protein>
    <recommendedName>
        <fullName evidence="4">Large ribosomal subunit protein uL11</fullName>
    </recommendedName>
</protein>
<evidence type="ECO:0000256" key="1">
    <source>
        <dbReference type="ARBA" id="ARBA00010537"/>
    </source>
</evidence>
<dbReference type="GO" id="GO:0003735">
    <property type="term" value="F:structural constituent of ribosome"/>
    <property type="evidence" value="ECO:0007669"/>
    <property type="project" value="InterPro"/>
</dbReference>
<dbReference type="Gene3D" id="1.10.10.250">
    <property type="entry name" value="Ribosomal protein L11, C-terminal domain"/>
    <property type="match status" value="1"/>
</dbReference>
<dbReference type="SMART" id="SM00649">
    <property type="entry name" value="RL11"/>
    <property type="match status" value="1"/>
</dbReference>
<dbReference type="Proteomes" id="UP000510821">
    <property type="component" value="Chromosome"/>
</dbReference>
<gene>
    <name evidence="4" type="primary">rpl11</name>
    <name evidence="8" type="ORF">Sv326_0521</name>
</gene>
<comment type="subunit">
    <text evidence="4">Part of the ribosomal stalk of the 50S ribosomal subunit. Interacts with L10 and the large rRNA to form the base of the stalk. L10 forms an elongated spine to which L12 dimers bind in a sequential fashion forming a multimeric L10(L12)X complex.</text>
</comment>
<evidence type="ECO:0000313" key="9">
    <source>
        <dbReference type="Proteomes" id="UP000510821"/>
    </source>
</evidence>
<dbReference type="EMBL" id="CP058998">
    <property type="protein sequence ID" value="QLJ52696.1"/>
    <property type="molecule type" value="Genomic_DNA"/>
</dbReference>
<evidence type="ECO:0000256" key="4">
    <source>
        <dbReference type="HAMAP-Rule" id="MF_00736"/>
    </source>
</evidence>
<dbReference type="Pfam" id="PF00298">
    <property type="entry name" value="Ribosomal_L11"/>
    <property type="match status" value="1"/>
</dbReference>
<dbReference type="CDD" id="cd00349">
    <property type="entry name" value="Ribosomal_L11"/>
    <property type="match status" value="1"/>
</dbReference>
<name>A0A7D6BLD2_FERL1</name>
<dbReference type="SUPFAM" id="SSF54747">
    <property type="entry name" value="Ribosomal L11/L12e N-terminal domain"/>
    <property type="match status" value="1"/>
</dbReference>
<dbReference type="InterPro" id="IPR000911">
    <property type="entry name" value="Ribosomal_uL11"/>
</dbReference>
<evidence type="ECO:0000259" key="6">
    <source>
        <dbReference type="Pfam" id="PF00298"/>
    </source>
</evidence>
<accession>A0A7D6BLD2</accession>